<comment type="caution">
    <text evidence="2">The sequence shown here is derived from an EMBL/GenBank/DDBJ whole genome shotgun (WGS) entry which is preliminary data.</text>
</comment>
<evidence type="ECO:0000313" key="3">
    <source>
        <dbReference type="Proteomes" id="UP001054945"/>
    </source>
</evidence>
<dbReference type="AlphaFoldDB" id="A0AAV4XZZ7"/>
<accession>A0AAV4XZZ7</accession>
<feature type="transmembrane region" description="Helical" evidence="1">
    <location>
        <begin position="12"/>
        <end position="29"/>
    </location>
</feature>
<protein>
    <submittedName>
        <fullName evidence="2">Uncharacterized protein</fullName>
    </submittedName>
</protein>
<dbReference type="EMBL" id="BPLR01018459">
    <property type="protein sequence ID" value="GIY99770.1"/>
    <property type="molecule type" value="Genomic_DNA"/>
</dbReference>
<evidence type="ECO:0000256" key="1">
    <source>
        <dbReference type="SAM" id="Phobius"/>
    </source>
</evidence>
<proteinExistence type="predicted"/>
<keyword evidence="1" id="KW-0812">Transmembrane</keyword>
<organism evidence="2 3">
    <name type="scientific">Caerostris extrusa</name>
    <name type="common">Bark spider</name>
    <name type="synonym">Caerostris bankana</name>
    <dbReference type="NCBI Taxonomy" id="172846"/>
    <lineage>
        <taxon>Eukaryota</taxon>
        <taxon>Metazoa</taxon>
        <taxon>Ecdysozoa</taxon>
        <taxon>Arthropoda</taxon>
        <taxon>Chelicerata</taxon>
        <taxon>Arachnida</taxon>
        <taxon>Araneae</taxon>
        <taxon>Araneomorphae</taxon>
        <taxon>Entelegynae</taxon>
        <taxon>Araneoidea</taxon>
        <taxon>Araneidae</taxon>
        <taxon>Caerostris</taxon>
    </lineage>
</organism>
<sequence>MISRGPSAKTTPYAAIIVFLCGIVFRRIMHARHLMHECQKKPPLDGWLSNWNTTDGMFCRIPLMDCPIVVDSAALSFFIQTHSLDFVGDHVGKKGISEATAAASFCCCEEFLSPISLLALGHPYG</sequence>
<keyword evidence="3" id="KW-1185">Reference proteome</keyword>
<dbReference type="Proteomes" id="UP001054945">
    <property type="component" value="Unassembled WGS sequence"/>
</dbReference>
<gene>
    <name evidence="2" type="ORF">CEXT_157141</name>
</gene>
<keyword evidence="1" id="KW-1133">Transmembrane helix</keyword>
<name>A0AAV4XZZ7_CAEEX</name>
<reference evidence="2 3" key="1">
    <citation type="submission" date="2021-06" db="EMBL/GenBank/DDBJ databases">
        <title>Caerostris extrusa draft genome.</title>
        <authorList>
            <person name="Kono N."/>
            <person name="Arakawa K."/>
        </authorList>
    </citation>
    <scope>NUCLEOTIDE SEQUENCE [LARGE SCALE GENOMIC DNA]</scope>
</reference>
<keyword evidence="1" id="KW-0472">Membrane</keyword>
<evidence type="ECO:0000313" key="2">
    <source>
        <dbReference type="EMBL" id="GIY99770.1"/>
    </source>
</evidence>